<feature type="region of interest" description="Disordered" evidence="4">
    <location>
        <begin position="37"/>
        <end position="81"/>
    </location>
</feature>
<dbReference type="Ensembl" id="ENSORLT00000032198.1">
    <property type="protein sequence ID" value="ENSORLP00000028111.1"/>
    <property type="gene ID" value="ENSORLG00000029426.1"/>
</dbReference>
<dbReference type="InParanoid" id="A0A3B3H8F1"/>
<organism evidence="5 6">
    <name type="scientific">Oryzias latipes</name>
    <name type="common">Japanese rice fish</name>
    <name type="synonym">Japanese killifish</name>
    <dbReference type="NCBI Taxonomy" id="8090"/>
    <lineage>
        <taxon>Eukaryota</taxon>
        <taxon>Metazoa</taxon>
        <taxon>Chordata</taxon>
        <taxon>Craniata</taxon>
        <taxon>Vertebrata</taxon>
        <taxon>Euteleostomi</taxon>
        <taxon>Actinopterygii</taxon>
        <taxon>Neopterygii</taxon>
        <taxon>Teleostei</taxon>
        <taxon>Neoteleostei</taxon>
        <taxon>Acanthomorphata</taxon>
        <taxon>Ovalentaria</taxon>
        <taxon>Atherinomorphae</taxon>
        <taxon>Beloniformes</taxon>
        <taxon>Adrianichthyidae</taxon>
        <taxon>Oryziinae</taxon>
        <taxon>Oryzias</taxon>
    </lineage>
</organism>
<dbReference type="Pfam" id="PF15554">
    <property type="entry name" value="FSIP1"/>
    <property type="match status" value="1"/>
</dbReference>
<dbReference type="Bgee" id="ENSORLG00000029426">
    <property type="expression patterns" value="Expressed in testis and 3 other cell types or tissues"/>
</dbReference>
<dbReference type="RefSeq" id="XP_020569039.1">
    <property type="nucleotide sequence ID" value="XM_020713380.2"/>
</dbReference>
<evidence type="ECO:0000256" key="4">
    <source>
        <dbReference type="SAM" id="MobiDB-lite"/>
    </source>
</evidence>
<comment type="similarity">
    <text evidence="1">Belongs to the FSIP1 family.</text>
</comment>
<dbReference type="OrthoDB" id="9946895at2759"/>
<protein>
    <recommendedName>
        <fullName evidence="2">Fibrous sheath-interacting protein 1</fullName>
    </recommendedName>
</protein>
<evidence type="ECO:0000256" key="2">
    <source>
        <dbReference type="ARBA" id="ARBA00019480"/>
    </source>
</evidence>
<reference evidence="5" key="2">
    <citation type="submission" date="2025-08" db="UniProtKB">
        <authorList>
            <consortium name="Ensembl"/>
        </authorList>
    </citation>
    <scope>IDENTIFICATION</scope>
    <source>
        <strain evidence="5">Hd-rR</strain>
    </source>
</reference>
<dbReference type="GeneID" id="101171541"/>
<reference evidence="5" key="3">
    <citation type="submission" date="2025-09" db="UniProtKB">
        <authorList>
            <consortium name="Ensembl"/>
        </authorList>
    </citation>
    <scope>IDENTIFICATION</scope>
    <source>
        <strain evidence="5">Hd-rR</strain>
    </source>
</reference>
<dbReference type="AlphaFoldDB" id="A0A3B3H8F1"/>
<keyword evidence="3" id="KW-0175">Coiled coil</keyword>
<evidence type="ECO:0000256" key="3">
    <source>
        <dbReference type="ARBA" id="ARBA00023054"/>
    </source>
</evidence>
<dbReference type="FunCoup" id="A0A3B3H8F1">
    <property type="interactions" value="110"/>
</dbReference>
<dbReference type="InterPro" id="IPR026246">
    <property type="entry name" value="Fsip1"/>
</dbReference>
<sequence length="424" mass="48073">MEMSRMRGHLDNISQTLLREPINSLVSSCNSDTVGSTSPFGPAVFNGDGAEKKIQSGNEEPSNLFQSRQLRKDQHHSGDDTEDCCLQRALEEMRRLDEILTLESCKEKEIRHERKVLQAKLWQDLLDNYQEHSECALEALNTKQFLALEAHAGTDDFVSVFETEIPDCQNDGRRHYTKKTKTKPGSLNEPFEKCSEDVGDSQPKNCHFEASKCKNIQKDFIKRNIKLIKGEVGQDLLTSAEKERLAELLRQIDEEEEDSARGAESEAMSSVSLLTDQGYTPEPSDLEKLLDIDFKVHSLLPAEEFHSLKSSSSDLSMSQANSSKAGWKWDGDRQPGEKVLQDIKERREQKRRLLEIEQQLETLDRSQQMTFTRGLKVITDRFISPALNFSLTQCPPSNVLEKPCLILGESAELQPEDFFSKACS</sequence>
<dbReference type="GeneTree" id="ENSGT00390000013879"/>
<evidence type="ECO:0000256" key="1">
    <source>
        <dbReference type="ARBA" id="ARBA00010495"/>
    </source>
</evidence>
<dbReference type="PANTHER" id="PTHR22012:SF2">
    <property type="entry name" value="FIBROUS SHEATH-INTERACTING PROTEIN 1"/>
    <property type="match status" value="1"/>
</dbReference>
<feature type="compositionally biased region" description="Basic and acidic residues" evidence="4">
    <location>
        <begin position="70"/>
        <end position="79"/>
    </location>
</feature>
<name>A0A3B3H8F1_ORYLA</name>
<dbReference type="CTD" id="161835"/>
<dbReference type="PRINTS" id="PR02075">
    <property type="entry name" value="FIBSHEATHIP1"/>
</dbReference>
<evidence type="ECO:0000313" key="6">
    <source>
        <dbReference type="Proteomes" id="UP000001038"/>
    </source>
</evidence>
<accession>A0A3B3H8F1</accession>
<reference evidence="5 6" key="1">
    <citation type="journal article" date="2007" name="Nature">
        <title>The medaka draft genome and insights into vertebrate genome evolution.</title>
        <authorList>
            <person name="Kasahara M."/>
            <person name="Naruse K."/>
            <person name="Sasaki S."/>
            <person name="Nakatani Y."/>
            <person name="Qu W."/>
            <person name="Ahsan B."/>
            <person name="Yamada T."/>
            <person name="Nagayasu Y."/>
            <person name="Doi K."/>
            <person name="Kasai Y."/>
            <person name="Jindo T."/>
            <person name="Kobayashi D."/>
            <person name="Shimada A."/>
            <person name="Toyoda A."/>
            <person name="Kuroki Y."/>
            <person name="Fujiyama A."/>
            <person name="Sasaki T."/>
            <person name="Shimizu A."/>
            <person name="Asakawa S."/>
            <person name="Shimizu N."/>
            <person name="Hashimoto S."/>
            <person name="Yang J."/>
            <person name="Lee Y."/>
            <person name="Matsushima K."/>
            <person name="Sugano S."/>
            <person name="Sakaizumi M."/>
            <person name="Narita T."/>
            <person name="Ohishi K."/>
            <person name="Haga S."/>
            <person name="Ohta F."/>
            <person name="Nomoto H."/>
            <person name="Nogata K."/>
            <person name="Morishita T."/>
            <person name="Endo T."/>
            <person name="Shin-I T."/>
            <person name="Takeda H."/>
            <person name="Morishita S."/>
            <person name="Kohara Y."/>
        </authorList>
    </citation>
    <scope>NUCLEOTIDE SEQUENCE [LARGE SCALE GENOMIC DNA]</scope>
    <source>
        <strain evidence="5 6">Hd-rR</strain>
    </source>
</reference>
<gene>
    <name evidence="5" type="primary">fsip1</name>
</gene>
<evidence type="ECO:0000313" key="5">
    <source>
        <dbReference type="Ensembl" id="ENSORLP00000028111.1"/>
    </source>
</evidence>
<keyword evidence="6" id="KW-1185">Reference proteome</keyword>
<dbReference type="Proteomes" id="UP000001038">
    <property type="component" value="Chromosome 22"/>
</dbReference>
<dbReference type="PANTHER" id="PTHR22012">
    <property type="entry name" value="FIBROUS SHEATH INTERACTING PROTEIN 1"/>
    <property type="match status" value="1"/>
</dbReference>
<feature type="compositionally biased region" description="Polar residues" evidence="4">
    <location>
        <begin position="55"/>
        <end position="68"/>
    </location>
</feature>
<proteinExistence type="inferred from homology"/>